<evidence type="ECO:0000259" key="8">
    <source>
        <dbReference type="SMART" id="SM00934"/>
    </source>
</evidence>
<evidence type="ECO:0000313" key="10">
    <source>
        <dbReference type="Proteomes" id="UP000199155"/>
    </source>
</evidence>
<feature type="binding site" evidence="6 7">
    <location>
        <position position="140"/>
    </location>
    <ligand>
        <name>substrate</name>
    </ligand>
</feature>
<dbReference type="HAMAP" id="MF_01200_B">
    <property type="entry name" value="OMPdecase_type1_B"/>
    <property type="match status" value="1"/>
</dbReference>
<comment type="pathway">
    <text evidence="2 6">Pyrimidine metabolism; UMP biosynthesis via de novo pathway; UMP from orotate: step 2/2.</text>
</comment>
<sequence length="359" mass="37457">MPSFKIDTSTAVTFIAVEPKPKLKNRQTGEIAIDMETGAQMMTVGLTIADDGEANLYTVSVPVTGIPKGLTLGMPVKVVGLKARDWENVSGGEKRFGIAFRAVALACVAIRERAPTDVAVWRGSDNGVVETADRIIVALDFDNRRAADEIVDRLGDECHFYKVGLELLTAAGPDLVRHLVSKGKDVFLDLKLFEIPNSVAGAVRAAGALGVSMVTVHGMGGRGIMAAAVAAARDFPELRVLALTVVTSMTDADLTDVGVAASTQAQVLRLAHLAQEVGCHGVIASPQEVASLRGLLGPGPEIVTPGVILPRESSGEHSRPGTPRVAVAAGASHIVVGRSVTRAADPVAAMRVIRADLAS</sequence>
<protein>
    <recommendedName>
        <fullName evidence="6">Orotidine 5'-phosphate decarboxylase</fullName>
        <ecNumber evidence="6">4.1.1.23</ecNumber>
    </recommendedName>
    <alternativeName>
        <fullName evidence="6">OMP decarboxylase</fullName>
        <shortName evidence="6">OMPDCase</shortName>
        <shortName evidence="6">OMPdecase</shortName>
    </alternativeName>
</protein>
<dbReference type="AlphaFoldDB" id="A0A1G9C9T6"/>
<dbReference type="EC" id="4.1.1.23" evidence="6"/>
<feature type="active site" description="Proton donor" evidence="6">
    <location>
        <position position="191"/>
    </location>
</feature>
<dbReference type="InterPro" id="IPR047596">
    <property type="entry name" value="OMPdecase_bac"/>
</dbReference>
<feature type="binding site" evidence="6 7">
    <location>
        <position position="162"/>
    </location>
    <ligand>
        <name>substrate</name>
    </ligand>
</feature>
<dbReference type="GO" id="GO:0044205">
    <property type="term" value="P:'de novo' UMP biosynthetic process"/>
    <property type="evidence" value="ECO:0007669"/>
    <property type="project" value="UniProtKB-UniRule"/>
</dbReference>
<gene>
    <name evidence="6" type="primary">pyrF</name>
    <name evidence="9" type="ORF">SAMN05421806_10818</name>
</gene>
<dbReference type="Pfam" id="PF00215">
    <property type="entry name" value="OMPdecase"/>
    <property type="match status" value="1"/>
</dbReference>
<dbReference type="PANTHER" id="PTHR32119:SF2">
    <property type="entry name" value="OROTIDINE 5'-PHOSPHATE DECARBOXYLASE"/>
    <property type="match status" value="1"/>
</dbReference>
<dbReference type="NCBIfam" id="TIGR01740">
    <property type="entry name" value="pyrF"/>
    <property type="match status" value="1"/>
</dbReference>
<organism evidence="9 10">
    <name type="scientific">Streptomyces indicus</name>
    <dbReference type="NCBI Taxonomy" id="417292"/>
    <lineage>
        <taxon>Bacteria</taxon>
        <taxon>Bacillati</taxon>
        <taxon>Actinomycetota</taxon>
        <taxon>Actinomycetes</taxon>
        <taxon>Kitasatosporales</taxon>
        <taxon>Streptomycetaceae</taxon>
        <taxon>Streptomyces</taxon>
    </lineage>
</organism>
<dbReference type="Gene3D" id="3.20.20.70">
    <property type="entry name" value="Aldolase class I"/>
    <property type="match status" value="1"/>
</dbReference>
<evidence type="ECO:0000256" key="4">
    <source>
        <dbReference type="ARBA" id="ARBA00022975"/>
    </source>
</evidence>
<dbReference type="PANTHER" id="PTHR32119">
    <property type="entry name" value="OROTIDINE 5'-PHOSPHATE DECARBOXYLASE"/>
    <property type="match status" value="1"/>
</dbReference>
<evidence type="ECO:0000256" key="1">
    <source>
        <dbReference type="ARBA" id="ARBA00002356"/>
    </source>
</evidence>
<dbReference type="GO" id="GO:0006207">
    <property type="term" value="P:'de novo' pyrimidine nucleobase biosynthetic process"/>
    <property type="evidence" value="ECO:0007669"/>
    <property type="project" value="InterPro"/>
</dbReference>
<keyword evidence="4 6" id="KW-0665">Pyrimidine biosynthesis</keyword>
<dbReference type="GO" id="GO:0004590">
    <property type="term" value="F:orotidine-5'-phosphate decarboxylase activity"/>
    <property type="evidence" value="ECO:0007669"/>
    <property type="project" value="UniProtKB-UniRule"/>
</dbReference>
<evidence type="ECO:0000256" key="3">
    <source>
        <dbReference type="ARBA" id="ARBA00022793"/>
    </source>
</evidence>
<comment type="subunit">
    <text evidence="6">Homodimer.</text>
</comment>
<dbReference type="CDD" id="cd04725">
    <property type="entry name" value="OMP_decarboxylase_like"/>
    <property type="match status" value="1"/>
</dbReference>
<dbReference type="SUPFAM" id="SSF51366">
    <property type="entry name" value="Ribulose-phoshate binding barrel"/>
    <property type="match status" value="1"/>
</dbReference>
<comment type="function">
    <text evidence="1 6">Catalyzes the decarboxylation of orotidine 5'-monophosphate (OMP) to uridine 5'-monophosphate (UMP).</text>
</comment>
<feature type="domain" description="Orotidine 5'-phosphate decarboxylase" evidence="8">
    <location>
        <begin position="134"/>
        <end position="353"/>
    </location>
</feature>
<dbReference type="NCBIfam" id="NF001273">
    <property type="entry name" value="PRK00230.1"/>
    <property type="match status" value="1"/>
</dbReference>
<feature type="binding site" evidence="6 7">
    <location>
        <position position="337"/>
    </location>
    <ligand>
        <name>substrate</name>
    </ligand>
</feature>
<dbReference type="GO" id="GO:0005829">
    <property type="term" value="C:cytosol"/>
    <property type="evidence" value="ECO:0007669"/>
    <property type="project" value="TreeGrafter"/>
</dbReference>
<comment type="similarity">
    <text evidence="6">Belongs to the OMP decarboxylase family. Type 1 subfamily.</text>
</comment>
<reference evidence="9 10" key="1">
    <citation type="submission" date="2016-10" db="EMBL/GenBank/DDBJ databases">
        <authorList>
            <person name="de Groot N.N."/>
        </authorList>
    </citation>
    <scope>NUCLEOTIDE SEQUENCE [LARGE SCALE GENOMIC DNA]</scope>
    <source>
        <strain evidence="9 10">CGMCC 4.5727</strain>
    </source>
</reference>
<dbReference type="STRING" id="417292.SAMN05421806_10818"/>
<keyword evidence="10" id="KW-1185">Reference proteome</keyword>
<dbReference type="InterPro" id="IPR013785">
    <property type="entry name" value="Aldolase_TIM"/>
</dbReference>
<evidence type="ECO:0000256" key="7">
    <source>
        <dbReference type="PIRSR" id="PIRSR614732-2"/>
    </source>
</evidence>
<evidence type="ECO:0000256" key="5">
    <source>
        <dbReference type="ARBA" id="ARBA00023239"/>
    </source>
</evidence>
<dbReference type="SMART" id="SM00934">
    <property type="entry name" value="OMPdecase"/>
    <property type="match status" value="1"/>
</dbReference>
<feature type="binding site" evidence="6 7">
    <location>
        <position position="338"/>
    </location>
    <ligand>
        <name>substrate</name>
    </ligand>
</feature>
<dbReference type="UniPathway" id="UPA00070">
    <property type="reaction ID" value="UER00120"/>
</dbReference>
<accession>A0A1G9C9T6</accession>
<keyword evidence="3 6" id="KW-0210">Decarboxylase</keyword>
<dbReference type="EMBL" id="FNFF01000008">
    <property type="protein sequence ID" value="SDK48421.1"/>
    <property type="molecule type" value="Genomic_DNA"/>
</dbReference>
<comment type="catalytic activity">
    <reaction evidence="6">
        <text>orotidine 5'-phosphate + H(+) = UMP + CO2</text>
        <dbReference type="Rhea" id="RHEA:11596"/>
        <dbReference type="ChEBI" id="CHEBI:15378"/>
        <dbReference type="ChEBI" id="CHEBI:16526"/>
        <dbReference type="ChEBI" id="CHEBI:57538"/>
        <dbReference type="ChEBI" id="CHEBI:57865"/>
        <dbReference type="EC" id="4.1.1.23"/>
    </reaction>
</comment>
<evidence type="ECO:0000256" key="6">
    <source>
        <dbReference type="HAMAP-Rule" id="MF_01200"/>
    </source>
</evidence>
<dbReference type="Proteomes" id="UP000199155">
    <property type="component" value="Unassembled WGS sequence"/>
</dbReference>
<dbReference type="InterPro" id="IPR014732">
    <property type="entry name" value="OMPdecase"/>
</dbReference>
<keyword evidence="5 6" id="KW-0456">Lyase</keyword>
<evidence type="ECO:0000313" key="9">
    <source>
        <dbReference type="EMBL" id="SDK48421.1"/>
    </source>
</evidence>
<evidence type="ECO:0000256" key="2">
    <source>
        <dbReference type="ARBA" id="ARBA00004861"/>
    </source>
</evidence>
<name>A0A1G9C9T6_9ACTN</name>
<dbReference type="InterPro" id="IPR011060">
    <property type="entry name" value="RibuloseP-bd_barrel"/>
</dbReference>
<dbReference type="InterPro" id="IPR001754">
    <property type="entry name" value="OMPdeCOase_dom"/>
</dbReference>
<feature type="binding site" evidence="6 7">
    <location>
        <position position="247"/>
    </location>
    <ligand>
        <name>substrate</name>
    </ligand>
</feature>
<comment type="caution">
    <text evidence="6">Lacks conserved residue(s) required for the propagation of feature annotation.</text>
</comment>
<proteinExistence type="inferred from homology"/>